<dbReference type="FunFam" id="3.30.70.590:FF:000005">
    <property type="entry name" value="Nuclear poly(A) polymerase 3"/>
    <property type="match status" value="1"/>
</dbReference>
<comment type="function">
    <text evidence="11">Polymerase that creates the 3'-poly(A) tail of mRNA's.</text>
</comment>
<comment type="catalytic activity">
    <reaction evidence="11">
        <text>RNA(n) + ATP = RNA(n)-3'-adenine ribonucleotide + diphosphate</text>
        <dbReference type="Rhea" id="RHEA:11332"/>
        <dbReference type="Rhea" id="RHEA-COMP:14527"/>
        <dbReference type="Rhea" id="RHEA-COMP:17347"/>
        <dbReference type="ChEBI" id="CHEBI:30616"/>
        <dbReference type="ChEBI" id="CHEBI:33019"/>
        <dbReference type="ChEBI" id="CHEBI:140395"/>
        <dbReference type="ChEBI" id="CHEBI:173115"/>
        <dbReference type="EC" id="2.7.7.19"/>
    </reaction>
</comment>
<dbReference type="Pfam" id="PF20750">
    <property type="entry name" value="PAP_NTPase"/>
    <property type="match status" value="1"/>
</dbReference>
<comment type="cofactor">
    <cofactor evidence="13">
        <name>Mg(2+)</name>
        <dbReference type="ChEBI" id="CHEBI:18420"/>
    </cofactor>
    <text evidence="13">Binds 2 magnesium ions. Also active with manganese.</text>
</comment>
<dbReference type="GO" id="GO:1990817">
    <property type="term" value="F:poly(A) RNA polymerase activity"/>
    <property type="evidence" value="ECO:0007669"/>
    <property type="project" value="UniProtKB-UniRule"/>
</dbReference>
<evidence type="ECO:0000256" key="7">
    <source>
        <dbReference type="ARBA" id="ARBA00022741"/>
    </source>
</evidence>
<organism evidence="16 17">
    <name type="scientific">Asparagus officinalis</name>
    <name type="common">Garden asparagus</name>
    <dbReference type="NCBI Taxonomy" id="4686"/>
    <lineage>
        <taxon>Eukaryota</taxon>
        <taxon>Viridiplantae</taxon>
        <taxon>Streptophyta</taxon>
        <taxon>Embryophyta</taxon>
        <taxon>Tracheophyta</taxon>
        <taxon>Spermatophyta</taxon>
        <taxon>Magnoliopsida</taxon>
        <taxon>Liliopsida</taxon>
        <taxon>Asparagales</taxon>
        <taxon>Asparagaceae</taxon>
        <taxon>Asparagoideae</taxon>
        <taxon>Asparagus</taxon>
    </lineage>
</organism>
<feature type="binding site" evidence="12">
    <location>
        <begin position="95"/>
        <end position="97"/>
    </location>
    <ligand>
        <name>ATP</name>
        <dbReference type="ChEBI" id="CHEBI:30616"/>
    </ligand>
</feature>
<feature type="binding site" evidence="12">
    <location>
        <position position="210"/>
    </location>
    <ligand>
        <name>ATP</name>
        <dbReference type="ChEBI" id="CHEBI:30616"/>
    </ligand>
</feature>
<dbReference type="CDD" id="cd05402">
    <property type="entry name" value="NT_PAP_TUTase"/>
    <property type="match status" value="1"/>
</dbReference>
<feature type="binding site" evidence="13">
    <location>
        <position position="95"/>
    </location>
    <ligand>
        <name>Mg(2+)</name>
        <dbReference type="ChEBI" id="CHEBI:18420"/>
        <label>1</label>
        <note>catalytic</note>
    </ligand>
</feature>
<evidence type="ECO:0000259" key="15">
    <source>
        <dbReference type="Pfam" id="PF20750"/>
    </source>
</evidence>
<dbReference type="GO" id="GO:0003723">
    <property type="term" value="F:RNA binding"/>
    <property type="evidence" value="ECO:0007669"/>
    <property type="project" value="UniProtKB-UniRule"/>
</dbReference>
<dbReference type="InterPro" id="IPR048840">
    <property type="entry name" value="PolA_pol_NTPase"/>
</dbReference>
<dbReference type="Pfam" id="PF04928">
    <property type="entry name" value="PAP_central"/>
    <property type="match status" value="1"/>
</dbReference>
<dbReference type="SUPFAM" id="SSF81631">
    <property type="entry name" value="PAP/OAS1 substrate-binding domain"/>
    <property type="match status" value="1"/>
</dbReference>
<evidence type="ECO:0000256" key="5">
    <source>
        <dbReference type="ARBA" id="ARBA00022679"/>
    </source>
</evidence>
<feature type="binding site" evidence="13">
    <location>
        <position position="150"/>
    </location>
    <ligand>
        <name>Mg(2+)</name>
        <dbReference type="ChEBI" id="CHEBI:18420"/>
        <label>2</label>
        <note>catalytic</note>
    </ligand>
</feature>
<proteinExistence type="inferred from homology"/>
<dbReference type="PIRSF" id="PIRSF018425">
    <property type="entry name" value="PolyA_polymerase"/>
    <property type="match status" value="1"/>
</dbReference>
<evidence type="ECO:0000313" key="17">
    <source>
        <dbReference type="Proteomes" id="UP000243459"/>
    </source>
</evidence>
<protein>
    <recommendedName>
        <fullName evidence="11">Poly(A) polymerase</fullName>
        <ecNumber evidence="11">2.7.7.19</ecNumber>
    </recommendedName>
</protein>
<evidence type="ECO:0000256" key="1">
    <source>
        <dbReference type="ARBA" id="ARBA00001936"/>
    </source>
</evidence>
<comment type="similarity">
    <text evidence="3 11">Belongs to the poly(A) polymerase family.</text>
</comment>
<dbReference type="SUPFAM" id="SSF81301">
    <property type="entry name" value="Nucleotidyltransferase"/>
    <property type="match status" value="1"/>
</dbReference>
<feature type="binding site" evidence="12">
    <location>
        <position position="219"/>
    </location>
    <ligand>
        <name>ATP</name>
        <dbReference type="ChEBI" id="CHEBI:30616"/>
    </ligand>
</feature>
<keyword evidence="9 13" id="KW-0460">Magnesium</keyword>
<dbReference type="AlphaFoldDB" id="A0A5P1ENP0"/>
<feature type="domain" description="Poly(A) polymerase central" evidence="14">
    <location>
        <begin position="201"/>
        <end position="335"/>
    </location>
</feature>
<keyword evidence="5 11" id="KW-0808">Transferase</keyword>
<dbReference type="PANTHER" id="PTHR10682">
    <property type="entry name" value="POLY A POLYMERASE"/>
    <property type="match status" value="1"/>
</dbReference>
<keyword evidence="7 11" id="KW-0547">Nucleotide-binding</keyword>
<dbReference type="FunFam" id="1.10.1410.10:FF:000001">
    <property type="entry name" value="Putative poly(A) polymerase gamma"/>
    <property type="match status" value="1"/>
</dbReference>
<dbReference type="InterPro" id="IPR011068">
    <property type="entry name" value="NuclTrfase_I-like_C"/>
</dbReference>
<dbReference type="OMA" id="RMDEERT"/>
<dbReference type="GO" id="GO:0046872">
    <property type="term" value="F:metal ion binding"/>
    <property type="evidence" value="ECO:0007669"/>
    <property type="project" value="UniProtKB-KW"/>
</dbReference>
<dbReference type="GO" id="GO:0031123">
    <property type="term" value="P:RNA 3'-end processing"/>
    <property type="evidence" value="ECO:0007669"/>
    <property type="project" value="InterPro"/>
</dbReference>
<evidence type="ECO:0000259" key="14">
    <source>
        <dbReference type="Pfam" id="PF04928"/>
    </source>
</evidence>
<evidence type="ECO:0000256" key="9">
    <source>
        <dbReference type="ARBA" id="ARBA00022842"/>
    </source>
</evidence>
<evidence type="ECO:0000256" key="3">
    <source>
        <dbReference type="ARBA" id="ARBA00010912"/>
    </source>
</evidence>
<name>A0A5P1ENP0_ASPOF</name>
<dbReference type="Gene3D" id="3.30.70.590">
    <property type="entry name" value="Poly(A) polymerase predicted RNA binding domain"/>
    <property type="match status" value="1"/>
</dbReference>
<feature type="binding site" evidence="13">
    <location>
        <position position="97"/>
    </location>
    <ligand>
        <name>Mg(2+)</name>
        <dbReference type="ChEBI" id="CHEBI:18420"/>
        <label>1</label>
        <note>catalytic</note>
    </ligand>
</feature>
<feature type="binding site" evidence="12">
    <location>
        <position position="150"/>
    </location>
    <ligand>
        <name>ATP</name>
        <dbReference type="ChEBI" id="CHEBI:30616"/>
    </ligand>
</feature>
<dbReference type="GO" id="GO:0005737">
    <property type="term" value="C:cytoplasm"/>
    <property type="evidence" value="ECO:0007669"/>
    <property type="project" value="EnsemblPlants"/>
</dbReference>
<gene>
    <name evidence="16" type="ORF">A4U43_C05F2020</name>
</gene>
<keyword evidence="10 11" id="KW-0539">Nucleus</keyword>
<dbReference type="PANTHER" id="PTHR10682:SF33">
    <property type="entry name" value="NUCLEAR POLY(A) POLYMERASE 3"/>
    <property type="match status" value="1"/>
</dbReference>
<dbReference type="GO" id="GO:0005634">
    <property type="term" value="C:nucleus"/>
    <property type="evidence" value="ECO:0007669"/>
    <property type="project" value="UniProtKB-SubCell"/>
</dbReference>
<dbReference type="InterPro" id="IPR014492">
    <property type="entry name" value="PolyA_polymerase"/>
</dbReference>
<dbReference type="Gramene" id="ONK67625">
    <property type="protein sequence ID" value="ONK67625"/>
    <property type="gene ID" value="A4U43_C05F2020"/>
</dbReference>
<feature type="binding site" evidence="13">
    <location>
        <position position="97"/>
    </location>
    <ligand>
        <name>Mg(2+)</name>
        <dbReference type="ChEBI" id="CHEBI:18420"/>
        <label>2</label>
        <note>catalytic</note>
    </ligand>
</feature>
<keyword evidence="4 11" id="KW-0507">mRNA processing</keyword>
<dbReference type="FunFam" id="3.30.460.10:FF:000002">
    <property type="entry name" value="Poly(A) polymerase alpha, putative"/>
    <property type="match status" value="1"/>
</dbReference>
<evidence type="ECO:0000256" key="12">
    <source>
        <dbReference type="PIRSR" id="PIRSR018425-1"/>
    </source>
</evidence>
<dbReference type="Gene3D" id="3.30.460.10">
    <property type="entry name" value="Beta Polymerase, domain 2"/>
    <property type="match status" value="1"/>
</dbReference>
<dbReference type="EC" id="2.7.7.19" evidence="11"/>
<feature type="domain" description="Poly(A) polymerase nucleotidyltransferase" evidence="15">
    <location>
        <begin position="16"/>
        <end position="196"/>
    </location>
</feature>
<dbReference type="OrthoDB" id="412748at2759"/>
<keyword evidence="17" id="KW-1185">Reference proteome</keyword>
<dbReference type="InterPro" id="IPR007012">
    <property type="entry name" value="PolA_pol_cen_dom"/>
</dbReference>
<keyword evidence="8 11" id="KW-0067">ATP-binding</keyword>
<comment type="subcellular location">
    <subcellularLocation>
        <location evidence="2 11">Nucleus</location>
    </subcellularLocation>
</comment>
<evidence type="ECO:0000256" key="6">
    <source>
        <dbReference type="ARBA" id="ARBA00022723"/>
    </source>
</evidence>
<dbReference type="Gene3D" id="1.10.1410.10">
    <property type="match status" value="1"/>
</dbReference>
<evidence type="ECO:0000256" key="2">
    <source>
        <dbReference type="ARBA" id="ARBA00004123"/>
    </source>
</evidence>
<sequence>MFPVRLGLDPATWFRIDQQRTQMLVQFMVNEGLEPSQEDEMKRRDVIKQLKQIVLAWIMKVAWKYGLPNELISSTTATILTYGSYGLGVHGSDSDIDALCVGPYFANLEEDFFVFLRDMLQSRPEVSDIICIKSAKIPLMRFKYNGISVDFPYAQLCSASVPDDLDLFDPYLAVADETSLRSLSGVRANRRILELVPNLKNFQTVLRCVKLWARRRGIYSHLLGFFGGIHLAILVAQVCQRYPNASVNSLMSIFFECFSRWPWPQPVILLDKSIPFKYPGNRALMPIMMPCPPFDWCNSNITKSTFNKIDAEFQRGFTMTRDFERVNFEWSCLFEPFPYSKKYISFLRILLTAPDDDGLRDWSGWVKSRFRSLVLKLETVQGHCDPNPTEYIDHKIADPNVVFYWGLSTNGSNYIDVYSIREDFMKSVNKDIYSDTSSKNYKLELSVVESSQLPKNLDLADT</sequence>
<evidence type="ECO:0000256" key="4">
    <source>
        <dbReference type="ARBA" id="ARBA00022664"/>
    </source>
</evidence>
<reference evidence="17" key="1">
    <citation type="journal article" date="2017" name="Nat. Commun.">
        <title>The asparagus genome sheds light on the origin and evolution of a young Y chromosome.</title>
        <authorList>
            <person name="Harkess A."/>
            <person name="Zhou J."/>
            <person name="Xu C."/>
            <person name="Bowers J.E."/>
            <person name="Van der Hulst R."/>
            <person name="Ayyampalayam S."/>
            <person name="Mercati F."/>
            <person name="Riccardi P."/>
            <person name="McKain M.R."/>
            <person name="Kakrana A."/>
            <person name="Tang H."/>
            <person name="Ray J."/>
            <person name="Groenendijk J."/>
            <person name="Arikit S."/>
            <person name="Mathioni S.M."/>
            <person name="Nakano M."/>
            <person name="Shan H."/>
            <person name="Telgmann-Rauber A."/>
            <person name="Kanno A."/>
            <person name="Yue Z."/>
            <person name="Chen H."/>
            <person name="Li W."/>
            <person name="Chen Y."/>
            <person name="Xu X."/>
            <person name="Zhang Y."/>
            <person name="Luo S."/>
            <person name="Chen H."/>
            <person name="Gao J."/>
            <person name="Mao Z."/>
            <person name="Pires J.C."/>
            <person name="Luo M."/>
            <person name="Kudrna D."/>
            <person name="Wing R.A."/>
            <person name="Meyers B.C."/>
            <person name="Yi K."/>
            <person name="Kong H."/>
            <person name="Lavrijsen P."/>
            <person name="Sunseri F."/>
            <person name="Falavigna A."/>
            <person name="Ye Y."/>
            <person name="Leebens-Mack J.H."/>
            <person name="Chen G."/>
        </authorList>
    </citation>
    <scope>NUCLEOTIDE SEQUENCE [LARGE SCALE GENOMIC DNA]</scope>
    <source>
        <strain evidence="17">cv. DH0086</strain>
    </source>
</reference>
<evidence type="ECO:0000256" key="13">
    <source>
        <dbReference type="PIRSR" id="PIRSR018425-2"/>
    </source>
</evidence>
<comment type="cofactor">
    <cofactor evidence="1">
        <name>Mn(2+)</name>
        <dbReference type="ChEBI" id="CHEBI:29035"/>
    </cofactor>
</comment>
<keyword evidence="6 13" id="KW-0479">Metal-binding</keyword>
<evidence type="ECO:0000256" key="8">
    <source>
        <dbReference type="ARBA" id="ARBA00022840"/>
    </source>
</evidence>
<evidence type="ECO:0000313" key="16">
    <source>
        <dbReference type="EMBL" id="ONK67625.1"/>
    </source>
</evidence>
<dbReference type="GO" id="GO:0006397">
    <property type="term" value="P:mRNA processing"/>
    <property type="evidence" value="ECO:0007669"/>
    <property type="project" value="UniProtKB-KW"/>
</dbReference>
<dbReference type="SUPFAM" id="SSF55003">
    <property type="entry name" value="PAP/Archaeal CCA-adding enzyme, C-terminal domain"/>
    <property type="match status" value="1"/>
</dbReference>
<feature type="binding site" evidence="13">
    <location>
        <position position="95"/>
    </location>
    <ligand>
        <name>Mg(2+)</name>
        <dbReference type="ChEBI" id="CHEBI:18420"/>
        <label>2</label>
        <note>catalytic</note>
    </ligand>
</feature>
<dbReference type="Proteomes" id="UP000243459">
    <property type="component" value="Chromosome 5"/>
</dbReference>
<evidence type="ECO:0000256" key="11">
    <source>
        <dbReference type="PIRNR" id="PIRNR018425"/>
    </source>
</evidence>
<dbReference type="EMBL" id="CM007385">
    <property type="protein sequence ID" value="ONK67625.1"/>
    <property type="molecule type" value="Genomic_DNA"/>
</dbReference>
<accession>A0A5P1ENP0</accession>
<evidence type="ECO:0000256" key="10">
    <source>
        <dbReference type="ARBA" id="ARBA00023242"/>
    </source>
</evidence>
<dbReference type="GO" id="GO:0005524">
    <property type="term" value="F:ATP binding"/>
    <property type="evidence" value="ECO:0007669"/>
    <property type="project" value="UniProtKB-UniRule"/>
</dbReference>
<dbReference type="InterPro" id="IPR043519">
    <property type="entry name" value="NT_sf"/>
</dbReference>